<evidence type="ECO:0000256" key="1">
    <source>
        <dbReference type="ARBA" id="ARBA00022649"/>
    </source>
</evidence>
<gene>
    <name evidence="2" type="ORF">FJQ55_13110</name>
</gene>
<dbReference type="EMBL" id="VFYP01000001">
    <property type="protein sequence ID" value="TPP11693.1"/>
    <property type="molecule type" value="Genomic_DNA"/>
</dbReference>
<accession>A0A504V325</accession>
<name>A0A504V325_9HYPH</name>
<protein>
    <submittedName>
        <fullName evidence="2">Type II toxin-antitoxin system ParD family antitoxin</fullName>
    </submittedName>
</protein>
<keyword evidence="3" id="KW-1185">Reference proteome</keyword>
<dbReference type="NCBIfam" id="TIGR02606">
    <property type="entry name" value="antidote_CC2985"/>
    <property type="match status" value="1"/>
</dbReference>
<evidence type="ECO:0000313" key="2">
    <source>
        <dbReference type="EMBL" id="TPP11693.1"/>
    </source>
</evidence>
<dbReference type="InterPro" id="IPR010985">
    <property type="entry name" value="Ribbon_hlx_hlx"/>
</dbReference>
<dbReference type="SUPFAM" id="SSF47598">
    <property type="entry name" value="Ribbon-helix-helix"/>
    <property type="match status" value="1"/>
</dbReference>
<dbReference type="RefSeq" id="WP_140828486.1">
    <property type="nucleotide sequence ID" value="NZ_VFYP01000001.1"/>
</dbReference>
<dbReference type="Gene3D" id="6.10.10.120">
    <property type="entry name" value="Antitoxin ParD1-like"/>
    <property type="match status" value="1"/>
</dbReference>
<dbReference type="AlphaFoldDB" id="A0A504V325"/>
<dbReference type="InterPro" id="IPR022789">
    <property type="entry name" value="ParD"/>
</dbReference>
<comment type="caution">
    <text evidence="2">The sequence shown here is derived from an EMBL/GenBank/DDBJ whole genome shotgun (WGS) entry which is preliminary data.</text>
</comment>
<sequence length="77" mass="8353">MPGITIELPDDLKDWVSRKAESGEYANPSDYVSGLIRRDQERAAKISAMQTAVDAGLASGVGNRTADELFEIAKRIS</sequence>
<dbReference type="OrthoDB" id="9811310at2"/>
<organism evidence="2 3">
    <name type="scientific">Rhizobium glycinendophyticum</name>
    <dbReference type="NCBI Taxonomy" id="2589807"/>
    <lineage>
        <taxon>Bacteria</taxon>
        <taxon>Pseudomonadati</taxon>
        <taxon>Pseudomonadota</taxon>
        <taxon>Alphaproteobacteria</taxon>
        <taxon>Hyphomicrobiales</taxon>
        <taxon>Rhizobiaceae</taxon>
        <taxon>Rhizobium/Agrobacterium group</taxon>
        <taxon>Rhizobium</taxon>
    </lineage>
</organism>
<evidence type="ECO:0000313" key="3">
    <source>
        <dbReference type="Proteomes" id="UP000316429"/>
    </source>
</evidence>
<keyword evidence="1" id="KW-1277">Toxin-antitoxin system</keyword>
<proteinExistence type="predicted"/>
<reference evidence="2 3" key="1">
    <citation type="submission" date="2019-06" db="EMBL/GenBank/DDBJ databases">
        <title>Rhizobium sp. CL12 isolated from roots of soybean.</title>
        <authorList>
            <person name="Wang C."/>
        </authorList>
    </citation>
    <scope>NUCLEOTIDE SEQUENCE [LARGE SCALE GENOMIC DNA]</scope>
    <source>
        <strain evidence="2 3">CL12</strain>
    </source>
</reference>
<dbReference type="InterPro" id="IPR038296">
    <property type="entry name" value="ParD_sf"/>
</dbReference>
<dbReference type="Proteomes" id="UP000316429">
    <property type="component" value="Unassembled WGS sequence"/>
</dbReference>
<dbReference type="GO" id="GO:0006355">
    <property type="term" value="P:regulation of DNA-templated transcription"/>
    <property type="evidence" value="ECO:0007669"/>
    <property type="project" value="InterPro"/>
</dbReference>